<proteinExistence type="predicted"/>
<keyword evidence="1" id="KW-1133">Transmembrane helix</keyword>
<keyword evidence="1" id="KW-0812">Transmembrane</keyword>
<accession>A0ABU9IB81</accession>
<reference evidence="2 3" key="1">
    <citation type="submission" date="2024-04" db="EMBL/GenBank/DDBJ databases">
        <title>Flavobacterium sp. DGU41 16S ribosomal RNA gene Genome sequencing and assembly.</title>
        <authorList>
            <person name="Park S."/>
        </authorList>
    </citation>
    <scope>NUCLEOTIDE SEQUENCE [LARGE SCALE GENOMIC DNA]</scope>
    <source>
        <strain evidence="2 3">DGU41</strain>
    </source>
</reference>
<dbReference type="RefSeq" id="WP_341683905.1">
    <property type="nucleotide sequence ID" value="NZ_JBBYHT010000011.1"/>
</dbReference>
<dbReference type="EMBL" id="JBBYHT010000011">
    <property type="protein sequence ID" value="MEL1249037.1"/>
    <property type="molecule type" value="Genomic_DNA"/>
</dbReference>
<feature type="transmembrane region" description="Helical" evidence="1">
    <location>
        <begin position="166"/>
        <end position="190"/>
    </location>
</feature>
<keyword evidence="1" id="KW-0472">Membrane</keyword>
<name>A0ABU9IB81_9FLAO</name>
<gene>
    <name evidence="2" type="ORF">AAEO58_13370</name>
</gene>
<keyword evidence="3" id="KW-1185">Reference proteome</keyword>
<protein>
    <recommendedName>
        <fullName evidence="4">SMODS and SLOG-associating 2TM effector domain-containing protein</fullName>
    </recommendedName>
</protein>
<dbReference type="Proteomes" id="UP001393056">
    <property type="component" value="Unassembled WGS sequence"/>
</dbReference>
<evidence type="ECO:0008006" key="4">
    <source>
        <dbReference type="Google" id="ProtNLM"/>
    </source>
</evidence>
<feature type="transmembrane region" description="Helical" evidence="1">
    <location>
        <begin position="135"/>
        <end position="154"/>
    </location>
</feature>
<sequence length="370" mass="43923">MILFEDLIKYIESIIVLFTIPYAYLESQESKFEKINNAINTLSDLVLYRLSKKSFISNHELESLRKSYLRQSNLSLKSLYIDDILDNAINKIETNPFISINERRKLYEKINILKQNKNSIWINVYRFLKNNKTKIFTYVIIIIALITFIFPEKWNVFKNLEQYKRYSIQLGISLFITFFAIIIYKVYILLFKNAINEGFYQLDPSSFKFLPDYYNEHISFKSNDKLVKLDLIDVDYKILRKQVESDSGCLSLGVIKFYKELPEYKLIFKSNKNFKLEIIISKKSIINGSINLDKITYRIVENNEVNEKSFYHSQNKEDLKEIDSDFTKFNNLFSIVEGFKCQINNNIVIVLNNEMQLKGIKIKNEFYTIN</sequence>
<comment type="caution">
    <text evidence="2">The sequence shown here is derived from an EMBL/GenBank/DDBJ whole genome shotgun (WGS) entry which is preliminary data.</text>
</comment>
<evidence type="ECO:0000313" key="2">
    <source>
        <dbReference type="EMBL" id="MEL1249037.1"/>
    </source>
</evidence>
<evidence type="ECO:0000313" key="3">
    <source>
        <dbReference type="Proteomes" id="UP001393056"/>
    </source>
</evidence>
<organism evidence="2 3">
    <name type="scientific">Flavobacterium helocola</name>
    <dbReference type="NCBI Taxonomy" id="3139139"/>
    <lineage>
        <taxon>Bacteria</taxon>
        <taxon>Pseudomonadati</taxon>
        <taxon>Bacteroidota</taxon>
        <taxon>Flavobacteriia</taxon>
        <taxon>Flavobacteriales</taxon>
        <taxon>Flavobacteriaceae</taxon>
        <taxon>Flavobacterium</taxon>
    </lineage>
</organism>
<evidence type="ECO:0000256" key="1">
    <source>
        <dbReference type="SAM" id="Phobius"/>
    </source>
</evidence>